<evidence type="ECO:0000256" key="3">
    <source>
        <dbReference type="ARBA" id="ARBA00023237"/>
    </source>
</evidence>
<dbReference type="GO" id="GO:0009279">
    <property type="term" value="C:cell outer membrane"/>
    <property type="evidence" value="ECO:0007669"/>
    <property type="project" value="UniProtKB-SubCell"/>
</dbReference>
<keyword evidence="6" id="KW-1185">Reference proteome</keyword>
<organism evidence="5 6">
    <name type="scientific">Neptunitalea chrysea</name>
    <dbReference type="NCBI Taxonomy" id="1647581"/>
    <lineage>
        <taxon>Bacteria</taxon>
        <taxon>Pseudomonadati</taxon>
        <taxon>Bacteroidota</taxon>
        <taxon>Flavobacteriia</taxon>
        <taxon>Flavobacteriales</taxon>
        <taxon>Flavobacteriaceae</taxon>
        <taxon>Neptunitalea</taxon>
    </lineage>
</organism>
<sequence length="767" mass="86186">MKLLFTTLCFLSVVIGFGQQKAILSCTVTVEDNEPLPYGTLQLTQEGTTSPVYFTIIDGKVSTEELPLGTYQLFIATLGYKDYTETITLNRTTQKSIVLTIDVTQLEGVTVTSAQKSMTYKNGILSVNVANSVLANMSATTDVIGKLPGVIVSADKESINVLGKGSPILYLGHQRITIEQLNSIPVNAIEKIELLKNPSVKYEADGNAVLVITLKKNNDKGYQIQLKEDASQQHNFNNYLSGNAYVGLGKMSMQLSLGYNQLQHWESNTSKLRYVAEGFTNEYVVLSDGNRAQVPGSVGVSYNLNETDYISTQTSFMIHRDPSPIYSQTNITDNGVTTFYDNYSSNKSNRDYISTNLNYYKKLTAKTGLFTGAQYTYKKRESNSNVYDVTIPNTVSLTAQNIQKSNIEVFSAKADVEVALNEKTQWESGVNLYLAETTSQSSNRNETTPDYLYKEHTYAAYSQLKGEVKKISFTAGLRLEHNTRNGSYIETGETEVDNTNTYLFPRVHTTWEIDSVNSVSVSYNKSISRPSFSQANNAKVYINEYLDFVNNVNLQPSIRDEVGVEYKRGKKGLHFVAYRATNTVYYLTNYDTDSEKLQIGATNVTSENGYQLILMLPFSHKIWNSTNYLYGGLVDVNNVNAQHMGATPYFYYYTDNELKFKKDFTIGVNYFYMMKHEEGVRTSAGFSSLGINASKKFNKHWTCFLYANDVFNTLKFTQAYTTNGIDSKTTYFTDNHGVGLSVTYTFGKLVKKNFKNKNVDEQLDRVK</sequence>
<dbReference type="InterPro" id="IPR041700">
    <property type="entry name" value="OMP_b-brl_3"/>
</dbReference>
<evidence type="ECO:0000259" key="4">
    <source>
        <dbReference type="Pfam" id="PF14905"/>
    </source>
</evidence>
<keyword evidence="3" id="KW-0998">Cell outer membrane</keyword>
<keyword evidence="5" id="KW-0675">Receptor</keyword>
<evidence type="ECO:0000313" key="5">
    <source>
        <dbReference type="EMBL" id="GLB52498.1"/>
    </source>
</evidence>
<keyword evidence="2" id="KW-0472">Membrane</keyword>
<feature type="domain" description="Outer membrane protein beta-barrel" evidence="4">
    <location>
        <begin position="368"/>
        <end position="744"/>
    </location>
</feature>
<evidence type="ECO:0000313" key="6">
    <source>
        <dbReference type="Proteomes" id="UP001143545"/>
    </source>
</evidence>
<comment type="caution">
    <text evidence="5">The sequence shown here is derived from an EMBL/GenBank/DDBJ whole genome shotgun (WGS) entry which is preliminary data.</text>
</comment>
<dbReference type="Gene3D" id="2.40.170.20">
    <property type="entry name" value="TonB-dependent receptor, beta-barrel domain"/>
    <property type="match status" value="1"/>
</dbReference>
<name>A0A9W6B818_9FLAO</name>
<dbReference type="SUPFAM" id="SSF56935">
    <property type="entry name" value="Porins"/>
    <property type="match status" value="1"/>
</dbReference>
<dbReference type="EMBL" id="BRVP01000009">
    <property type="protein sequence ID" value="GLB52498.1"/>
    <property type="molecule type" value="Genomic_DNA"/>
</dbReference>
<gene>
    <name evidence="5" type="ORF">NBRC110019_15380</name>
</gene>
<dbReference type="RefSeq" id="WP_281753812.1">
    <property type="nucleotide sequence ID" value="NZ_BRVP01000009.1"/>
</dbReference>
<dbReference type="InterPro" id="IPR036942">
    <property type="entry name" value="Beta-barrel_TonB_sf"/>
</dbReference>
<dbReference type="SUPFAM" id="SSF49478">
    <property type="entry name" value="Cna protein B-type domain"/>
    <property type="match status" value="1"/>
</dbReference>
<accession>A0A9W6B818</accession>
<dbReference type="Pfam" id="PF14905">
    <property type="entry name" value="OMP_b-brl_3"/>
    <property type="match status" value="1"/>
</dbReference>
<dbReference type="AlphaFoldDB" id="A0A9W6B818"/>
<evidence type="ECO:0000256" key="1">
    <source>
        <dbReference type="ARBA" id="ARBA00004442"/>
    </source>
</evidence>
<protein>
    <submittedName>
        <fullName evidence="5">TonB-dependent receptor</fullName>
    </submittedName>
</protein>
<evidence type="ECO:0000256" key="2">
    <source>
        <dbReference type="ARBA" id="ARBA00023136"/>
    </source>
</evidence>
<reference evidence="5" key="1">
    <citation type="submission" date="2022-07" db="EMBL/GenBank/DDBJ databases">
        <title>Taxonomy of Novel Oxalotrophic and Methylotrophic Bacteria.</title>
        <authorList>
            <person name="Sahin N."/>
            <person name="Tani A."/>
        </authorList>
    </citation>
    <scope>NUCLEOTIDE SEQUENCE</scope>
    <source>
        <strain evidence="5">AM327</strain>
    </source>
</reference>
<comment type="subcellular location">
    <subcellularLocation>
        <location evidence="1">Cell outer membrane</location>
    </subcellularLocation>
</comment>
<proteinExistence type="predicted"/>
<dbReference type="Proteomes" id="UP001143545">
    <property type="component" value="Unassembled WGS sequence"/>
</dbReference>